<feature type="domain" description="CCHC-type" evidence="1">
    <location>
        <begin position="200"/>
        <end position="216"/>
    </location>
</feature>
<dbReference type="EMBL" id="LN721931">
    <property type="protein sequence ID" value="CEP09607.1"/>
    <property type="molecule type" value="Genomic_DNA"/>
</dbReference>
<dbReference type="Proteomes" id="UP000054107">
    <property type="component" value="Unassembled WGS sequence"/>
</dbReference>
<feature type="domain" description="CCHC-type" evidence="1">
    <location>
        <begin position="221"/>
        <end position="237"/>
    </location>
</feature>
<gene>
    <name evidence="2" type="primary">PARPA_03136.1 scaffold 6726</name>
</gene>
<dbReference type="SMART" id="SM00343">
    <property type="entry name" value="ZnF_C2HC"/>
    <property type="match status" value="2"/>
</dbReference>
<dbReference type="Gene3D" id="4.10.60.10">
    <property type="entry name" value="Zinc finger, CCHC-type"/>
    <property type="match status" value="1"/>
</dbReference>
<evidence type="ECO:0000313" key="3">
    <source>
        <dbReference type="Proteomes" id="UP000054107"/>
    </source>
</evidence>
<organism evidence="2 3">
    <name type="scientific">Parasitella parasitica</name>
    <dbReference type="NCBI Taxonomy" id="35722"/>
    <lineage>
        <taxon>Eukaryota</taxon>
        <taxon>Fungi</taxon>
        <taxon>Fungi incertae sedis</taxon>
        <taxon>Mucoromycota</taxon>
        <taxon>Mucoromycotina</taxon>
        <taxon>Mucoromycetes</taxon>
        <taxon>Mucorales</taxon>
        <taxon>Mucorineae</taxon>
        <taxon>Mucoraceae</taxon>
        <taxon>Parasitella</taxon>
    </lineage>
</organism>
<dbReference type="InterPro" id="IPR001878">
    <property type="entry name" value="Znf_CCHC"/>
</dbReference>
<dbReference type="GO" id="GO:0008270">
    <property type="term" value="F:zinc ion binding"/>
    <property type="evidence" value="ECO:0007669"/>
    <property type="project" value="InterPro"/>
</dbReference>
<reference evidence="2 3" key="1">
    <citation type="submission" date="2014-09" db="EMBL/GenBank/DDBJ databases">
        <authorList>
            <person name="Ellenberger Sabrina"/>
        </authorList>
    </citation>
    <scope>NUCLEOTIDE SEQUENCE [LARGE SCALE GENOMIC DNA]</scope>
    <source>
        <strain evidence="2 3">CBS 412.66</strain>
    </source>
</reference>
<dbReference type="OrthoDB" id="3863715at2759"/>
<name>A0A0B7MWX8_9FUNG</name>
<dbReference type="AlphaFoldDB" id="A0A0B7MWX8"/>
<proteinExistence type="predicted"/>
<protein>
    <recommendedName>
        <fullName evidence="1">CCHC-type domain-containing protein</fullName>
    </recommendedName>
</protein>
<evidence type="ECO:0000259" key="1">
    <source>
        <dbReference type="SMART" id="SM00343"/>
    </source>
</evidence>
<dbReference type="SUPFAM" id="SSF57756">
    <property type="entry name" value="Retrovirus zinc finger-like domains"/>
    <property type="match status" value="1"/>
</dbReference>
<evidence type="ECO:0000313" key="2">
    <source>
        <dbReference type="EMBL" id="CEP09607.1"/>
    </source>
</evidence>
<accession>A0A0B7MWX8</accession>
<dbReference type="GO" id="GO:0003676">
    <property type="term" value="F:nucleic acid binding"/>
    <property type="evidence" value="ECO:0007669"/>
    <property type="project" value="InterPro"/>
</dbReference>
<dbReference type="InterPro" id="IPR036875">
    <property type="entry name" value="Znf_CCHC_sf"/>
</dbReference>
<keyword evidence="3" id="KW-1185">Reference proteome</keyword>
<sequence>MIRLEKTNDISLLPTVLYEQDDLQGQIFADKATDIIQQSLSSDSALFSFPKSLFGVHTDAYRLIQEQISPDVEFRPLSLYDERSDGSLLVEARFIDEEIAHRPMEEGIQVEGVQYKAVSANRESSSKDLKHVHFTLFRIVNEENFLQGFFEDKMSMVIDTSAGYKTMDDEWHESKPLGRILYLSAFDCFVPAVSKGAPTICHFCRQGGHIRSACLELAKRRCFGCNQQDHMLRFCPDGKRSDNTM</sequence>